<dbReference type="InterPro" id="IPR004408">
    <property type="entry name" value="Biotin_CoA_COase_ligase"/>
</dbReference>
<dbReference type="InterPro" id="IPR004143">
    <property type="entry name" value="BPL_LPL_catalytic"/>
</dbReference>
<dbReference type="CDD" id="cd16442">
    <property type="entry name" value="BPL"/>
    <property type="match status" value="1"/>
</dbReference>
<dbReference type="Gene3D" id="2.30.30.100">
    <property type="match status" value="1"/>
</dbReference>
<dbReference type="EC" id="6.3.4.15" evidence="5"/>
<evidence type="ECO:0000256" key="5">
    <source>
        <dbReference type="ARBA" id="ARBA00024227"/>
    </source>
</evidence>
<dbReference type="OrthoDB" id="9807064at2"/>
<dbReference type="SUPFAM" id="SSF50037">
    <property type="entry name" value="C-terminal domain of transcriptional repressors"/>
    <property type="match status" value="1"/>
</dbReference>
<evidence type="ECO:0000256" key="3">
    <source>
        <dbReference type="ARBA" id="ARBA00022840"/>
    </source>
</evidence>
<dbReference type="Pfam" id="PF02237">
    <property type="entry name" value="BPL_C"/>
    <property type="match status" value="1"/>
</dbReference>
<accession>A0A2G1W9S5</accession>
<evidence type="ECO:0000313" key="8">
    <source>
        <dbReference type="EMBL" id="PHQ35766.1"/>
    </source>
</evidence>
<keyword evidence="1 8" id="KW-0436">Ligase</keyword>
<dbReference type="Gene3D" id="3.30.930.10">
    <property type="entry name" value="Bira Bifunctional Protein, Domain 2"/>
    <property type="match status" value="1"/>
</dbReference>
<protein>
    <recommendedName>
        <fullName evidence="5">biotin--[biotin carboxyl-carrier protein] ligase</fullName>
        <ecNumber evidence="5">6.3.4.15</ecNumber>
    </recommendedName>
</protein>
<sequence length="253" mass="26751">MIASIVRLPSVDSTSTWSLDWLRSASDKQLDEELPKLVVADQQTAGRGRHGKSWFAADDGLACTLIAKASPNLLSIAVGVAVAETIEMLAGPTTVQLKWPNDVWMNECKVAGILIERHGDASSDGDPIFAIGIGCNLRSHPGLSQIAGGFVPATSISEATGRLISKEQLLDMLGPHLLDVIGEAAVHPNDVMHRFEDRNVLRGQNVQCVIGGQPVSGICEGLDEGGSLVLRTASGLQQCNSGEVQRVRGGLSN</sequence>
<keyword evidence="3" id="KW-0067">ATP-binding</keyword>
<dbReference type="PANTHER" id="PTHR12835:SF5">
    <property type="entry name" value="BIOTIN--PROTEIN LIGASE"/>
    <property type="match status" value="1"/>
</dbReference>
<dbReference type="InterPro" id="IPR045864">
    <property type="entry name" value="aa-tRNA-synth_II/BPL/LPL"/>
</dbReference>
<name>A0A2G1W9S5_9BACT</name>
<dbReference type="PROSITE" id="PS51733">
    <property type="entry name" value="BPL_LPL_CATALYTIC"/>
    <property type="match status" value="1"/>
</dbReference>
<dbReference type="SUPFAM" id="SSF55681">
    <property type="entry name" value="Class II aaRS and biotin synthetases"/>
    <property type="match status" value="1"/>
</dbReference>
<dbReference type="NCBIfam" id="TIGR00121">
    <property type="entry name" value="birA_ligase"/>
    <property type="match status" value="1"/>
</dbReference>
<evidence type="ECO:0000256" key="4">
    <source>
        <dbReference type="ARBA" id="ARBA00023267"/>
    </source>
</evidence>
<dbReference type="InterPro" id="IPR003142">
    <property type="entry name" value="BPL_C"/>
</dbReference>
<comment type="caution">
    <text evidence="8">The sequence shown here is derived from an EMBL/GenBank/DDBJ whole genome shotgun (WGS) entry which is preliminary data.</text>
</comment>
<evidence type="ECO:0000259" key="7">
    <source>
        <dbReference type="PROSITE" id="PS51733"/>
    </source>
</evidence>
<keyword evidence="2" id="KW-0547">Nucleotide-binding</keyword>
<dbReference type="EMBL" id="NIZW01000006">
    <property type="protein sequence ID" value="PHQ35766.1"/>
    <property type="molecule type" value="Genomic_DNA"/>
</dbReference>
<reference evidence="8 9" key="1">
    <citation type="submission" date="2017-06" db="EMBL/GenBank/DDBJ databases">
        <title>Description of Rhodopirellula bahusiensis sp. nov.</title>
        <authorList>
            <person name="Kizina J."/>
            <person name="Harder J."/>
        </authorList>
    </citation>
    <scope>NUCLEOTIDE SEQUENCE [LARGE SCALE GENOMIC DNA]</scope>
    <source>
        <strain evidence="8 9">SWK21</strain>
    </source>
</reference>
<evidence type="ECO:0000256" key="2">
    <source>
        <dbReference type="ARBA" id="ARBA00022741"/>
    </source>
</evidence>
<dbReference type="GO" id="GO:0005737">
    <property type="term" value="C:cytoplasm"/>
    <property type="evidence" value="ECO:0007669"/>
    <property type="project" value="TreeGrafter"/>
</dbReference>
<dbReference type="Pfam" id="PF03099">
    <property type="entry name" value="BPL_LplA_LipB"/>
    <property type="match status" value="1"/>
</dbReference>
<comment type="catalytic activity">
    <reaction evidence="6">
        <text>biotin + L-lysyl-[protein] + ATP = N(6)-biotinyl-L-lysyl-[protein] + AMP + diphosphate + H(+)</text>
        <dbReference type="Rhea" id="RHEA:11756"/>
        <dbReference type="Rhea" id="RHEA-COMP:9752"/>
        <dbReference type="Rhea" id="RHEA-COMP:10505"/>
        <dbReference type="ChEBI" id="CHEBI:15378"/>
        <dbReference type="ChEBI" id="CHEBI:29969"/>
        <dbReference type="ChEBI" id="CHEBI:30616"/>
        <dbReference type="ChEBI" id="CHEBI:33019"/>
        <dbReference type="ChEBI" id="CHEBI:57586"/>
        <dbReference type="ChEBI" id="CHEBI:83144"/>
        <dbReference type="ChEBI" id="CHEBI:456215"/>
        <dbReference type="EC" id="6.3.4.15"/>
    </reaction>
</comment>
<gene>
    <name evidence="8" type="ORF">CEE69_09235</name>
</gene>
<dbReference type="InterPro" id="IPR008988">
    <property type="entry name" value="Transcriptional_repressor_C"/>
</dbReference>
<evidence type="ECO:0000256" key="1">
    <source>
        <dbReference type="ARBA" id="ARBA00022598"/>
    </source>
</evidence>
<dbReference type="PANTHER" id="PTHR12835">
    <property type="entry name" value="BIOTIN PROTEIN LIGASE"/>
    <property type="match status" value="1"/>
</dbReference>
<proteinExistence type="predicted"/>
<evidence type="ECO:0000313" key="9">
    <source>
        <dbReference type="Proteomes" id="UP000225740"/>
    </source>
</evidence>
<feature type="domain" description="BPL/LPL catalytic" evidence="7">
    <location>
        <begin position="8"/>
        <end position="185"/>
    </location>
</feature>
<organism evidence="8 9">
    <name type="scientific">Rhodopirellula bahusiensis</name>
    <dbReference type="NCBI Taxonomy" id="2014065"/>
    <lineage>
        <taxon>Bacteria</taxon>
        <taxon>Pseudomonadati</taxon>
        <taxon>Planctomycetota</taxon>
        <taxon>Planctomycetia</taxon>
        <taxon>Pirellulales</taxon>
        <taxon>Pirellulaceae</taxon>
        <taxon>Rhodopirellula</taxon>
    </lineage>
</organism>
<dbReference type="GO" id="GO:0005524">
    <property type="term" value="F:ATP binding"/>
    <property type="evidence" value="ECO:0007669"/>
    <property type="project" value="UniProtKB-KW"/>
</dbReference>
<evidence type="ECO:0000256" key="6">
    <source>
        <dbReference type="ARBA" id="ARBA00047846"/>
    </source>
</evidence>
<keyword evidence="9" id="KW-1185">Reference proteome</keyword>
<keyword evidence="4" id="KW-0092">Biotin</keyword>
<dbReference type="Proteomes" id="UP000225740">
    <property type="component" value="Unassembled WGS sequence"/>
</dbReference>
<dbReference type="GO" id="GO:0004077">
    <property type="term" value="F:biotin--[biotin carboxyl-carrier protein] ligase activity"/>
    <property type="evidence" value="ECO:0007669"/>
    <property type="project" value="UniProtKB-EC"/>
</dbReference>
<dbReference type="AlphaFoldDB" id="A0A2G1W9S5"/>